<dbReference type="GO" id="GO:0097505">
    <property type="term" value="C:Rad6-Rad18 complex"/>
    <property type="evidence" value="ECO:0007669"/>
    <property type="project" value="TreeGrafter"/>
</dbReference>
<dbReference type="InterPro" id="IPR003034">
    <property type="entry name" value="SAP_dom"/>
</dbReference>
<dbReference type="PROSITE" id="PS51908">
    <property type="entry name" value="ZF_UBZ4"/>
    <property type="match status" value="1"/>
</dbReference>
<evidence type="ECO:0000259" key="21">
    <source>
        <dbReference type="PROSITE" id="PS50800"/>
    </source>
</evidence>
<dbReference type="GO" id="GO:0006281">
    <property type="term" value="P:DNA repair"/>
    <property type="evidence" value="ECO:0007669"/>
    <property type="project" value="UniProtKB-KW"/>
</dbReference>
<dbReference type="InterPro" id="IPR004580">
    <property type="entry name" value="Rad18_fungi"/>
</dbReference>
<feature type="region of interest" description="Disordered" evidence="19">
    <location>
        <begin position="107"/>
        <end position="145"/>
    </location>
</feature>
<feature type="region of interest" description="Disordered" evidence="19">
    <location>
        <begin position="198"/>
        <end position="224"/>
    </location>
</feature>
<comment type="function">
    <text evidence="18">E3 RING-finger protein, member of the UBC2/RAD6 epistasis group. Associates to the E2 ubiquitin conjugating enzyme UBC2/RAD6 to form the UBC2-RAD18 ubiquitin ligase complex involved in postreplicative repair (PRR) of damaged DNA.</text>
</comment>
<dbReference type="SMART" id="SM00513">
    <property type="entry name" value="SAP"/>
    <property type="match status" value="1"/>
</dbReference>
<evidence type="ECO:0000256" key="6">
    <source>
        <dbReference type="ARBA" id="ARBA00015551"/>
    </source>
</evidence>
<evidence type="ECO:0000256" key="19">
    <source>
        <dbReference type="SAM" id="MobiDB-lite"/>
    </source>
</evidence>
<evidence type="ECO:0000256" key="13">
    <source>
        <dbReference type="ARBA" id="ARBA00023125"/>
    </source>
</evidence>
<comment type="similarity">
    <text evidence="4 18">Belongs to the RAD18 family.</text>
</comment>
<dbReference type="OrthoDB" id="9049620at2759"/>
<dbReference type="GO" id="GO:0006513">
    <property type="term" value="P:protein monoubiquitination"/>
    <property type="evidence" value="ECO:0007669"/>
    <property type="project" value="InterPro"/>
</dbReference>
<dbReference type="Pfam" id="PF13923">
    <property type="entry name" value="zf-C3HC4_2"/>
    <property type="match status" value="1"/>
</dbReference>
<feature type="region of interest" description="Disordered" evidence="19">
    <location>
        <begin position="371"/>
        <end position="437"/>
    </location>
</feature>
<dbReference type="UniPathway" id="UPA00143"/>
<dbReference type="NCBIfam" id="TIGR00599">
    <property type="entry name" value="rad18"/>
    <property type="match status" value="1"/>
</dbReference>
<evidence type="ECO:0000256" key="11">
    <source>
        <dbReference type="ARBA" id="ARBA00022786"/>
    </source>
</evidence>
<dbReference type="GO" id="GO:0005634">
    <property type="term" value="C:nucleus"/>
    <property type="evidence" value="ECO:0007669"/>
    <property type="project" value="UniProtKB-SubCell"/>
</dbReference>
<evidence type="ECO:0000256" key="12">
    <source>
        <dbReference type="ARBA" id="ARBA00022833"/>
    </source>
</evidence>
<dbReference type="InterPro" id="IPR039577">
    <property type="entry name" value="Rad18"/>
</dbReference>
<keyword evidence="10 16" id="KW-0863">Zinc-finger</keyword>
<comment type="subunit">
    <text evidence="18">Interacts with E2 UBC2, forming a complex with ubiquitin ligase activity.</text>
</comment>
<comment type="caution">
    <text evidence="23">The sequence shown here is derived from an EMBL/GenBank/DDBJ whole genome shotgun (WGS) entry which is preliminary data.</text>
</comment>
<keyword evidence="9 17" id="KW-0227">DNA damage</keyword>
<feature type="compositionally biased region" description="Low complexity" evidence="19">
    <location>
        <begin position="387"/>
        <end position="402"/>
    </location>
</feature>
<keyword evidence="24" id="KW-1185">Reference proteome</keyword>
<proteinExistence type="inferred from homology"/>
<dbReference type="PROSITE" id="PS50800">
    <property type="entry name" value="SAP"/>
    <property type="match status" value="1"/>
</dbReference>
<dbReference type="InterPro" id="IPR006642">
    <property type="entry name" value="Rad18_UBZ4"/>
</dbReference>
<evidence type="ECO:0000313" key="24">
    <source>
        <dbReference type="Proteomes" id="UP000036947"/>
    </source>
</evidence>
<dbReference type="InterPro" id="IPR017907">
    <property type="entry name" value="Znf_RING_CS"/>
</dbReference>
<feature type="domain" description="SAP" evidence="21">
    <location>
        <begin position="234"/>
        <end position="268"/>
    </location>
</feature>
<evidence type="ECO:0000256" key="8">
    <source>
        <dbReference type="ARBA" id="ARBA00022723"/>
    </source>
</evidence>
<keyword evidence="13 18" id="KW-0238">DNA-binding</keyword>
<dbReference type="PANTHER" id="PTHR14134">
    <property type="entry name" value="E3 UBIQUITIN-PROTEIN LIGASE RAD18"/>
    <property type="match status" value="1"/>
</dbReference>
<comment type="pathway">
    <text evidence="3 18">Protein modification; protein ubiquitination.</text>
</comment>
<dbReference type="GO" id="GO:0061630">
    <property type="term" value="F:ubiquitin protein ligase activity"/>
    <property type="evidence" value="ECO:0007669"/>
    <property type="project" value="UniProtKB-UniRule"/>
</dbReference>
<feature type="compositionally biased region" description="Polar residues" evidence="19">
    <location>
        <begin position="210"/>
        <end position="219"/>
    </location>
</feature>
<evidence type="ECO:0000256" key="5">
    <source>
        <dbReference type="ARBA" id="ARBA00012483"/>
    </source>
</evidence>
<evidence type="ECO:0000256" key="3">
    <source>
        <dbReference type="ARBA" id="ARBA00004906"/>
    </source>
</evidence>
<keyword evidence="15 18" id="KW-0539">Nucleus</keyword>
<evidence type="ECO:0000256" key="18">
    <source>
        <dbReference type="RuleBase" id="RU368093"/>
    </source>
</evidence>
<evidence type="ECO:0000259" key="20">
    <source>
        <dbReference type="PROSITE" id="PS50089"/>
    </source>
</evidence>
<feature type="domain" description="UBZ4-type" evidence="22">
    <location>
        <begin position="174"/>
        <end position="201"/>
    </location>
</feature>
<dbReference type="PROSITE" id="PS00518">
    <property type="entry name" value="ZF_RING_1"/>
    <property type="match status" value="1"/>
</dbReference>
<evidence type="ECO:0000256" key="15">
    <source>
        <dbReference type="ARBA" id="ARBA00023242"/>
    </source>
</evidence>
<keyword evidence="12 18" id="KW-0862">Zinc</keyword>
<accession>A0A0L0NBU8</accession>
<comment type="subcellular location">
    <subcellularLocation>
        <location evidence="2 18">Nucleus</location>
    </subcellularLocation>
</comment>
<dbReference type="InterPro" id="IPR013083">
    <property type="entry name" value="Znf_RING/FYVE/PHD"/>
</dbReference>
<dbReference type="PANTHER" id="PTHR14134:SF2">
    <property type="entry name" value="E3 UBIQUITIN-PROTEIN LIGASE RAD18"/>
    <property type="match status" value="1"/>
</dbReference>
<evidence type="ECO:0000256" key="1">
    <source>
        <dbReference type="ARBA" id="ARBA00000900"/>
    </source>
</evidence>
<dbReference type="STRING" id="1163406.A0A0L0NBU8"/>
<feature type="region of interest" description="Disordered" evidence="19">
    <location>
        <begin position="450"/>
        <end position="476"/>
    </location>
</feature>
<dbReference type="EMBL" id="LFRF01000008">
    <property type="protein sequence ID" value="KND91627.1"/>
    <property type="molecule type" value="Genomic_DNA"/>
</dbReference>
<evidence type="ECO:0000256" key="9">
    <source>
        <dbReference type="ARBA" id="ARBA00022763"/>
    </source>
</evidence>
<evidence type="ECO:0000256" key="14">
    <source>
        <dbReference type="ARBA" id="ARBA00023204"/>
    </source>
</evidence>
<evidence type="ECO:0000256" key="7">
    <source>
        <dbReference type="ARBA" id="ARBA00022679"/>
    </source>
</evidence>
<dbReference type="FunFam" id="3.30.40.10:FF:000172">
    <property type="entry name" value="E3 ubiquitin-protein ligase RAD18"/>
    <property type="match status" value="1"/>
</dbReference>
<evidence type="ECO:0000256" key="17">
    <source>
        <dbReference type="PROSITE-ProRule" id="PRU01256"/>
    </source>
</evidence>
<dbReference type="EC" id="2.3.2.27" evidence="5 18"/>
<evidence type="ECO:0000256" key="10">
    <source>
        <dbReference type="ARBA" id="ARBA00022771"/>
    </source>
</evidence>
<evidence type="ECO:0000256" key="16">
    <source>
        <dbReference type="PROSITE-ProRule" id="PRU00175"/>
    </source>
</evidence>
<evidence type="ECO:0000256" key="2">
    <source>
        <dbReference type="ARBA" id="ARBA00004123"/>
    </source>
</evidence>
<sequence>MPVDDVPDSTDWLSTPLSGLAAVEAALRCQVCKDFYKTPMVTSCSHTFCSLCIRRALSNDGKCPLCRAPEQELKLRSNWSVEETAEAFSKARPAALHLARTALFGNRSPKRKADGQESLERHVALEPKRLRTSARLSKNRAEPTASPIALQLEKDIVEGSDGDGEYVPDDPDGLVPCPVCQRTMKAWQVFRHLEACPGSSSREEVSKSSNAASTFSQSQRRQDKTLERLPALSYPILKEQALRKKMTELGISNQGPRALLEKRHKEWITLWNANCDAARPKRRSELLQDLDIWERTQGGRAPTTGRTIQTAAAIKDKDFDATAWAAKHDSSFQDLIARAKKSREEAKRRVEDGGDKPSTAYQRAHMGMALSDAQSAGVSSSRRGDDAQSSGGSDGGTSPQQDPKAPAHLTAGSVASISAAMPPSRPDSDLPEPSCDALGVASAWGRVKHQNSPREWDVSGPLQQQTAYLDPDRKGG</sequence>
<organism evidence="23 24">
    <name type="scientific">Tolypocladium ophioglossoides (strain CBS 100239)</name>
    <name type="common">Snaketongue truffleclub</name>
    <name type="synonym">Elaphocordyceps ophioglossoides</name>
    <dbReference type="NCBI Taxonomy" id="1163406"/>
    <lineage>
        <taxon>Eukaryota</taxon>
        <taxon>Fungi</taxon>
        <taxon>Dikarya</taxon>
        <taxon>Ascomycota</taxon>
        <taxon>Pezizomycotina</taxon>
        <taxon>Sordariomycetes</taxon>
        <taxon>Hypocreomycetidae</taxon>
        <taxon>Hypocreales</taxon>
        <taxon>Ophiocordycipitaceae</taxon>
        <taxon>Tolypocladium</taxon>
    </lineage>
</organism>
<dbReference type="Gene3D" id="3.30.40.10">
    <property type="entry name" value="Zinc/RING finger domain, C3HC4 (zinc finger)"/>
    <property type="match status" value="1"/>
</dbReference>
<dbReference type="SMART" id="SM00734">
    <property type="entry name" value="ZnF_Rad18"/>
    <property type="match status" value="1"/>
</dbReference>
<feature type="compositionally biased region" description="Basic and acidic residues" evidence="19">
    <location>
        <begin position="111"/>
        <end position="129"/>
    </location>
</feature>
<dbReference type="InterPro" id="IPR001841">
    <property type="entry name" value="Znf_RING"/>
</dbReference>
<comment type="catalytic activity">
    <reaction evidence="1 18">
        <text>S-ubiquitinyl-[E2 ubiquitin-conjugating enzyme]-L-cysteine + [acceptor protein]-L-lysine = [E2 ubiquitin-conjugating enzyme]-L-cysteine + N(6)-ubiquitinyl-[acceptor protein]-L-lysine.</text>
        <dbReference type="EC" id="2.3.2.27"/>
    </reaction>
</comment>
<dbReference type="SMART" id="SM00184">
    <property type="entry name" value="RING"/>
    <property type="match status" value="1"/>
</dbReference>
<reference evidence="23 24" key="1">
    <citation type="journal article" date="2015" name="BMC Genomics">
        <title>The genome of the truffle-parasite Tolypocladium ophioglossoides and the evolution of antifungal peptaibiotics.</title>
        <authorList>
            <person name="Quandt C.A."/>
            <person name="Bushley K.E."/>
            <person name="Spatafora J.W."/>
        </authorList>
    </citation>
    <scope>NUCLEOTIDE SEQUENCE [LARGE SCALE GENOMIC DNA]</scope>
    <source>
        <strain evidence="23 24">CBS 100239</strain>
    </source>
</reference>
<protein>
    <recommendedName>
        <fullName evidence="6 18">Postreplication repair E3 ubiquitin-protein ligase RAD18</fullName>
        <ecNumber evidence="5 18">2.3.2.27</ecNumber>
    </recommendedName>
    <alternativeName>
        <fullName evidence="18">RING-type E3 ubiquitin transferase RAD18</fullName>
    </alternativeName>
</protein>
<evidence type="ECO:0000256" key="4">
    <source>
        <dbReference type="ARBA" id="ARBA00009506"/>
    </source>
</evidence>
<dbReference type="GO" id="GO:0008270">
    <property type="term" value="F:zinc ion binding"/>
    <property type="evidence" value="ECO:0007669"/>
    <property type="project" value="UniProtKB-KW"/>
</dbReference>
<dbReference type="PROSITE" id="PS50089">
    <property type="entry name" value="ZF_RING_2"/>
    <property type="match status" value="1"/>
</dbReference>
<gene>
    <name evidence="23" type="ORF">TOPH_03729</name>
</gene>
<dbReference type="SUPFAM" id="SSF57850">
    <property type="entry name" value="RING/U-box"/>
    <property type="match status" value="1"/>
</dbReference>
<dbReference type="AlphaFoldDB" id="A0A0L0NBU8"/>
<feature type="domain" description="RING-type" evidence="20">
    <location>
        <begin position="29"/>
        <end position="67"/>
    </location>
</feature>
<keyword evidence="7 18" id="KW-0808">Transferase</keyword>
<evidence type="ECO:0000313" key="23">
    <source>
        <dbReference type="EMBL" id="KND91627.1"/>
    </source>
</evidence>
<evidence type="ECO:0000259" key="22">
    <source>
        <dbReference type="PROSITE" id="PS51908"/>
    </source>
</evidence>
<keyword evidence="14 17" id="KW-0234">DNA repair</keyword>
<dbReference type="GO" id="GO:0006301">
    <property type="term" value="P:DNA damage tolerance"/>
    <property type="evidence" value="ECO:0007669"/>
    <property type="project" value="InterPro"/>
</dbReference>
<dbReference type="GO" id="GO:0003697">
    <property type="term" value="F:single-stranded DNA binding"/>
    <property type="evidence" value="ECO:0007669"/>
    <property type="project" value="UniProtKB-UniRule"/>
</dbReference>
<keyword evidence="8 18" id="KW-0479">Metal-binding</keyword>
<name>A0A0L0NBU8_TOLOC</name>
<dbReference type="Proteomes" id="UP000036947">
    <property type="component" value="Unassembled WGS sequence"/>
</dbReference>
<keyword evidence="11 18" id="KW-0833">Ubl conjugation pathway</keyword>